<name>A0A4R6U9L4_9BURK</name>
<evidence type="ECO:0000313" key="3">
    <source>
        <dbReference type="Proteomes" id="UP000295510"/>
    </source>
</evidence>
<dbReference type="PANTHER" id="PTHR44757:SF2">
    <property type="entry name" value="BIOFILM ARCHITECTURE MAINTENANCE PROTEIN MBAA"/>
    <property type="match status" value="1"/>
</dbReference>
<feature type="domain" description="GGDEF" evidence="1">
    <location>
        <begin position="369"/>
        <end position="505"/>
    </location>
</feature>
<dbReference type="SMART" id="SM00267">
    <property type="entry name" value="GGDEF"/>
    <property type="match status" value="1"/>
</dbReference>
<evidence type="ECO:0000259" key="1">
    <source>
        <dbReference type="PROSITE" id="PS50887"/>
    </source>
</evidence>
<evidence type="ECO:0000313" key="2">
    <source>
        <dbReference type="EMBL" id="TDQ42492.1"/>
    </source>
</evidence>
<dbReference type="Gene3D" id="3.30.450.20">
    <property type="entry name" value="PAS domain"/>
    <property type="match status" value="2"/>
</dbReference>
<dbReference type="PANTHER" id="PTHR44757">
    <property type="entry name" value="DIGUANYLATE CYCLASE DGCP"/>
    <property type="match status" value="1"/>
</dbReference>
<gene>
    <name evidence="2" type="ORF">DFR43_10962</name>
</gene>
<dbReference type="Pfam" id="PF00990">
    <property type="entry name" value="GGDEF"/>
    <property type="match status" value="1"/>
</dbReference>
<dbReference type="NCBIfam" id="TIGR00254">
    <property type="entry name" value="GGDEF"/>
    <property type="match status" value="1"/>
</dbReference>
<dbReference type="Gene3D" id="3.30.70.270">
    <property type="match status" value="1"/>
</dbReference>
<protein>
    <submittedName>
        <fullName evidence="2">Diguanylate cyclase</fullName>
    </submittedName>
</protein>
<dbReference type="Proteomes" id="UP000295510">
    <property type="component" value="Unassembled WGS sequence"/>
</dbReference>
<dbReference type="InterPro" id="IPR052155">
    <property type="entry name" value="Biofilm_reg_signaling"/>
</dbReference>
<accession>A0A4R6U9L4</accession>
<dbReference type="AlphaFoldDB" id="A0A4R6U9L4"/>
<comment type="caution">
    <text evidence="2">The sequence shown here is derived from an EMBL/GenBank/DDBJ whole genome shotgun (WGS) entry which is preliminary data.</text>
</comment>
<sequence>MAQGYDDVIMPTDLPIALPPSDTAFEHVFDLAPVSLWLEDYSELIDLFDRWRAAGVVDLAAYLREQPERVAECTARYRVLKVNRRTLELFHARSQDELLASLGLIFRGDMHETAIRELVAIWSGQTVFENQTVNYTLDGQRLDVLIRGRVLPGHEARWDRVLVSLEDITARVRAERELHDSEQYARDLFERSPVSLWVEDFRAVKLLIDDVRARGIEDFPVFLKVHPEFIKRCMQEIRVIDVNRQTLRMFGAADKAELLRRLDQVFRDDMEEPFAAQLIDLWNGKYTQEREVVNYNLNGDALHVHMQFAILEEHLHDWGMVLVSLVDITARKKAEAYLEYLGKHDVLTRLRNRAYFVEETARLNRKGPWPVAVIAVDLNGLKIANDEGGHTAGDALLRRAGEVLNKAVDPPGCAARIGGDEFTILLPATDEEGARAVMEHIRQVLELNNQFYPGKALSFSMGMAVCPRGASLEATLQAADRAMYEDKARYYETHPPARRRTDRTD</sequence>
<organism evidence="2 3">
    <name type="scientific">Tepidicella xavieri</name>
    <dbReference type="NCBI Taxonomy" id="360241"/>
    <lineage>
        <taxon>Bacteria</taxon>
        <taxon>Pseudomonadati</taxon>
        <taxon>Pseudomonadota</taxon>
        <taxon>Betaproteobacteria</taxon>
        <taxon>Burkholderiales</taxon>
        <taxon>Tepidicella</taxon>
    </lineage>
</organism>
<dbReference type="CDD" id="cd01949">
    <property type="entry name" value="GGDEF"/>
    <property type="match status" value="1"/>
</dbReference>
<dbReference type="Pfam" id="PF13426">
    <property type="entry name" value="PAS_9"/>
    <property type="match status" value="2"/>
</dbReference>
<reference evidence="2 3" key="1">
    <citation type="submission" date="2019-03" db="EMBL/GenBank/DDBJ databases">
        <title>Genomic Encyclopedia of Type Strains, Phase IV (KMG-IV): sequencing the most valuable type-strain genomes for metagenomic binning, comparative biology and taxonomic classification.</title>
        <authorList>
            <person name="Goeker M."/>
        </authorList>
    </citation>
    <scope>NUCLEOTIDE SEQUENCE [LARGE SCALE GENOMIC DNA]</scope>
    <source>
        <strain evidence="2 3">DSM 19605</strain>
    </source>
</reference>
<proteinExistence type="predicted"/>
<dbReference type="InterPro" id="IPR035965">
    <property type="entry name" value="PAS-like_dom_sf"/>
</dbReference>
<dbReference type="InterPro" id="IPR000014">
    <property type="entry name" value="PAS"/>
</dbReference>
<dbReference type="EMBL" id="SNYL01000009">
    <property type="protein sequence ID" value="TDQ42492.1"/>
    <property type="molecule type" value="Genomic_DNA"/>
</dbReference>
<dbReference type="InterPro" id="IPR043128">
    <property type="entry name" value="Rev_trsase/Diguanyl_cyclase"/>
</dbReference>
<dbReference type="SUPFAM" id="SSF55785">
    <property type="entry name" value="PYP-like sensor domain (PAS domain)"/>
    <property type="match status" value="2"/>
</dbReference>
<dbReference type="PROSITE" id="PS50887">
    <property type="entry name" value="GGDEF"/>
    <property type="match status" value="1"/>
</dbReference>
<keyword evidence="3" id="KW-1185">Reference proteome</keyword>
<dbReference type="InterPro" id="IPR000160">
    <property type="entry name" value="GGDEF_dom"/>
</dbReference>
<dbReference type="InterPro" id="IPR029787">
    <property type="entry name" value="Nucleotide_cyclase"/>
</dbReference>
<dbReference type="SUPFAM" id="SSF55073">
    <property type="entry name" value="Nucleotide cyclase"/>
    <property type="match status" value="1"/>
</dbReference>